<dbReference type="EMBL" id="QTSX02000063">
    <property type="protein sequence ID" value="KAJ9089153.1"/>
    <property type="molecule type" value="Genomic_DNA"/>
</dbReference>
<protein>
    <submittedName>
        <fullName evidence="1">Uncharacterized protein</fullName>
    </submittedName>
</protein>
<dbReference type="Proteomes" id="UP001165960">
    <property type="component" value="Unassembled WGS sequence"/>
</dbReference>
<gene>
    <name evidence="1" type="ORF">DSO57_1015868</name>
</gene>
<evidence type="ECO:0000313" key="1">
    <source>
        <dbReference type="EMBL" id="KAJ9089153.1"/>
    </source>
</evidence>
<proteinExistence type="predicted"/>
<keyword evidence="2" id="KW-1185">Reference proteome</keyword>
<name>A0ACC2UQ39_9FUNG</name>
<evidence type="ECO:0000313" key="2">
    <source>
        <dbReference type="Proteomes" id="UP001165960"/>
    </source>
</evidence>
<reference evidence="1" key="1">
    <citation type="submission" date="2022-04" db="EMBL/GenBank/DDBJ databases">
        <title>Genome of the entomopathogenic fungus Entomophthora muscae.</title>
        <authorList>
            <person name="Elya C."/>
            <person name="Lovett B.R."/>
            <person name="Lee E."/>
            <person name="Macias A.M."/>
            <person name="Hajek A.E."/>
            <person name="De Bivort B.L."/>
            <person name="Kasson M.T."/>
            <person name="De Fine Licht H.H."/>
            <person name="Stajich J.E."/>
        </authorList>
    </citation>
    <scope>NUCLEOTIDE SEQUENCE</scope>
    <source>
        <strain evidence="1">Berkeley</strain>
    </source>
</reference>
<comment type="caution">
    <text evidence="1">The sequence shown here is derived from an EMBL/GenBank/DDBJ whole genome shotgun (WGS) entry which is preliminary data.</text>
</comment>
<accession>A0ACC2UQ39</accession>
<organism evidence="1 2">
    <name type="scientific">Entomophthora muscae</name>
    <dbReference type="NCBI Taxonomy" id="34485"/>
    <lineage>
        <taxon>Eukaryota</taxon>
        <taxon>Fungi</taxon>
        <taxon>Fungi incertae sedis</taxon>
        <taxon>Zoopagomycota</taxon>
        <taxon>Entomophthoromycotina</taxon>
        <taxon>Entomophthoromycetes</taxon>
        <taxon>Entomophthorales</taxon>
        <taxon>Entomophthoraceae</taxon>
        <taxon>Entomophthora</taxon>
    </lineage>
</organism>
<sequence>MYGRNKLNQCFVSKDHEMGDILALFLVDFMSTATLLYCIFIPCIILARININTKAFSHLKHYLAKQRPEVQSHFKRQLKKLIISSTLYPLSFFFSIIGSLVFVYYMYFAIAPSTSILVFAMVTRSCTGLFNLIAFSLDPTIQRALNATWKSFRMDATGQSTDNSMSSIPQEQDTVTHPANPFCHQISDASNASGTPATNQALQSYLKAI</sequence>